<dbReference type="Proteomes" id="UP001431783">
    <property type="component" value="Unassembled WGS sequence"/>
</dbReference>
<reference evidence="1 2" key="1">
    <citation type="submission" date="2023-03" db="EMBL/GenBank/DDBJ databases">
        <title>Genome insight into feeding habits of ladybird beetles.</title>
        <authorList>
            <person name="Li H.-S."/>
            <person name="Huang Y.-H."/>
            <person name="Pang H."/>
        </authorList>
    </citation>
    <scope>NUCLEOTIDE SEQUENCE [LARGE SCALE GENOMIC DNA]</scope>
    <source>
        <strain evidence="1">SYSU_2023b</strain>
        <tissue evidence="1">Whole body</tissue>
    </source>
</reference>
<protein>
    <submittedName>
        <fullName evidence="1">Uncharacterized protein</fullName>
    </submittedName>
</protein>
<organism evidence="1 2">
    <name type="scientific">Henosepilachna vigintioctopunctata</name>
    <dbReference type="NCBI Taxonomy" id="420089"/>
    <lineage>
        <taxon>Eukaryota</taxon>
        <taxon>Metazoa</taxon>
        <taxon>Ecdysozoa</taxon>
        <taxon>Arthropoda</taxon>
        <taxon>Hexapoda</taxon>
        <taxon>Insecta</taxon>
        <taxon>Pterygota</taxon>
        <taxon>Neoptera</taxon>
        <taxon>Endopterygota</taxon>
        <taxon>Coleoptera</taxon>
        <taxon>Polyphaga</taxon>
        <taxon>Cucujiformia</taxon>
        <taxon>Coccinelloidea</taxon>
        <taxon>Coccinellidae</taxon>
        <taxon>Epilachninae</taxon>
        <taxon>Epilachnini</taxon>
        <taxon>Henosepilachna</taxon>
    </lineage>
</organism>
<sequence>MKNGKKHITLKIMLQIVVIYRHLIAGPIELIRDTVHHTVFMDAIGKQVTDITGRIDKNIERINLVVQSIQDEISIKRKKNLKQNIEDLVQDSKLRNLRFQAFRTAPMRIVTVKM</sequence>
<evidence type="ECO:0000313" key="2">
    <source>
        <dbReference type="Proteomes" id="UP001431783"/>
    </source>
</evidence>
<gene>
    <name evidence="1" type="ORF">WA026_013861</name>
</gene>
<accession>A0AAW1US66</accession>
<comment type="caution">
    <text evidence="1">The sequence shown here is derived from an EMBL/GenBank/DDBJ whole genome shotgun (WGS) entry which is preliminary data.</text>
</comment>
<name>A0AAW1US66_9CUCU</name>
<keyword evidence="2" id="KW-1185">Reference proteome</keyword>
<dbReference type="EMBL" id="JARQZJ010000097">
    <property type="protein sequence ID" value="KAK9885979.1"/>
    <property type="molecule type" value="Genomic_DNA"/>
</dbReference>
<dbReference type="AlphaFoldDB" id="A0AAW1US66"/>
<evidence type="ECO:0000313" key="1">
    <source>
        <dbReference type="EMBL" id="KAK9885979.1"/>
    </source>
</evidence>
<proteinExistence type="predicted"/>